<evidence type="ECO:0000259" key="2">
    <source>
        <dbReference type="Pfam" id="PF04233"/>
    </source>
</evidence>
<dbReference type="Pfam" id="PF04233">
    <property type="entry name" value="Phage_Mu_F"/>
    <property type="match status" value="1"/>
</dbReference>
<comment type="caution">
    <text evidence="4">The sequence shown here is derived from an EMBL/GenBank/DDBJ whole genome shotgun (WGS) entry which is preliminary data.</text>
</comment>
<feature type="domain" description="Phage head morphogenesis" evidence="2">
    <location>
        <begin position="162"/>
        <end position="268"/>
    </location>
</feature>
<protein>
    <submittedName>
        <fullName evidence="4">Minor head protein</fullName>
    </submittedName>
</protein>
<evidence type="ECO:0000313" key="5">
    <source>
        <dbReference type="Proteomes" id="UP000017243"/>
    </source>
</evidence>
<dbReference type="InterPro" id="IPR006528">
    <property type="entry name" value="Phage_head_morphogenesis_dom"/>
</dbReference>
<feature type="region of interest" description="Disordered" evidence="1">
    <location>
        <begin position="233"/>
        <end position="262"/>
    </location>
</feature>
<dbReference type="EMBL" id="CBUH010000169">
    <property type="protein sequence ID" value="CDI43287.1"/>
    <property type="molecule type" value="Genomic_DNA"/>
</dbReference>
<dbReference type="AlphaFoldDB" id="U4QMS8"/>
<evidence type="ECO:0000313" key="4">
    <source>
        <dbReference type="EMBL" id="CDI43369.1"/>
    </source>
</evidence>
<accession>U4QMS8</accession>
<dbReference type="NCBIfam" id="TIGR01641">
    <property type="entry name" value="phageSPP1_gp7"/>
    <property type="match status" value="1"/>
</dbReference>
<organism evidence="4 5">
    <name type="scientific">Lactobacillus helveticus CIRM-BIA 953</name>
    <dbReference type="NCBI Taxonomy" id="1226335"/>
    <lineage>
        <taxon>Bacteria</taxon>
        <taxon>Bacillati</taxon>
        <taxon>Bacillota</taxon>
        <taxon>Bacilli</taxon>
        <taxon>Lactobacillales</taxon>
        <taxon>Lactobacillaceae</taxon>
        <taxon>Lactobacillus</taxon>
    </lineage>
</organism>
<dbReference type="EMBL" id="CBUH010000169">
    <property type="protein sequence ID" value="CDI43369.1"/>
    <property type="molecule type" value="Genomic_DNA"/>
</dbReference>
<evidence type="ECO:0000313" key="3">
    <source>
        <dbReference type="EMBL" id="CDI43287.1"/>
    </source>
</evidence>
<gene>
    <name evidence="3" type="ORF">LHCIRMBIA953_02558</name>
    <name evidence="4" type="ORF">LHCIRMBIA953_02642</name>
</gene>
<sequence length="275" mass="31164">MKTTKRRLRAMTTHRRMPPTRYPRNLEEAYRKRIVKLVYSWRGSAVEYFNRYMRSYFTGGTQLIGDAQVPPTTTQTQEMIENLHMLGYTIKQAVSDATIRMMAQQFVRSIDNFSYNNVSMQIKIAGLNPIRNDPNLTRIFNAKVAENVELINYMRDRYADSITGIVSRAISNGDGTGAITKAIVNQTGMSVRHAALVANDQTGSTIAKFNQARHQAAGAKYYVWQSMEDNRVRPKHQMLDGTRQKYGDPNGGDDGQTPGEPINCRCVATPVFSFY</sequence>
<name>U4QMS8_LACHE</name>
<evidence type="ECO:0000256" key="1">
    <source>
        <dbReference type="SAM" id="MobiDB-lite"/>
    </source>
</evidence>
<dbReference type="Proteomes" id="UP000017243">
    <property type="component" value="Unassembled WGS sequence"/>
</dbReference>
<proteinExistence type="predicted"/>
<reference evidence="4 5" key="1">
    <citation type="submission" date="2013-09" db="EMBL/GenBank/DDBJ databases">
        <title>Draft Genome Sequence of five Lactobacillus helveticus strains CIRM-BIA 101T, 103, 104, 951 and 953 isolated from milk product.</title>
        <authorList>
            <person name="Valence F."/>
            <person name="Chuat V."/>
            <person name="Ma L."/>
            <person name="Creno S."/>
            <person name="Falentin H."/>
            <person name="Lortal S."/>
            <person name="Bizet C."/>
            <person name="Clermont D."/>
            <person name="Loux V."/>
            <person name="Bouchier C."/>
            <person name="Cousin S."/>
        </authorList>
    </citation>
    <scope>NUCLEOTIDE SEQUENCE [LARGE SCALE GENOMIC DNA]</scope>
    <source>
        <strain evidence="4 5">CIRM-BIA 953</strain>
    </source>
</reference>